<evidence type="ECO:0000256" key="1">
    <source>
        <dbReference type="ARBA" id="ARBA00022723"/>
    </source>
</evidence>
<name>A0A660SJY6_UNCW3</name>
<dbReference type="InterPro" id="IPR009051">
    <property type="entry name" value="Helical_ferredxn"/>
</dbReference>
<comment type="caution">
    <text evidence="5">The sequence shown here is derived from an EMBL/GenBank/DDBJ whole genome shotgun (WGS) entry which is preliminary data.</text>
</comment>
<dbReference type="EMBL" id="QNBE01000018">
    <property type="protein sequence ID" value="RKX71074.1"/>
    <property type="molecule type" value="Genomic_DNA"/>
</dbReference>
<evidence type="ECO:0000256" key="3">
    <source>
        <dbReference type="ARBA" id="ARBA00023014"/>
    </source>
</evidence>
<keyword evidence="1" id="KW-0479">Metal-binding</keyword>
<dbReference type="Gene3D" id="1.10.1060.10">
    <property type="entry name" value="Alpha-helical ferredoxin"/>
    <property type="match status" value="1"/>
</dbReference>
<dbReference type="GO" id="GO:0051536">
    <property type="term" value="F:iron-sulfur cluster binding"/>
    <property type="evidence" value="ECO:0007669"/>
    <property type="project" value="UniProtKB-KW"/>
</dbReference>
<dbReference type="PROSITE" id="PS00198">
    <property type="entry name" value="4FE4S_FER_1"/>
    <property type="match status" value="2"/>
</dbReference>
<dbReference type="GO" id="GO:0046872">
    <property type="term" value="F:metal ion binding"/>
    <property type="evidence" value="ECO:0007669"/>
    <property type="project" value="UniProtKB-KW"/>
</dbReference>
<dbReference type="Pfam" id="PF13534">
    <property type="entry name" value="Fer4_17"/>
    <property type="match status" value="1"/>
</dbReference>
<dbReference type="PROSITE" id="PS51379">
    <property type="entry name" value="4FE4S_FER_2"/>
    <property type="match status" value="1"/>
</dbReference>
<protein>
    <submittedName>
        <fullName evidence="5">4Fe-4S ferredoxin</fullName>
    </submittedName>
</protein>
<dbReference type="InterPro" id="IPR017896">
    <property type="entry name" value="4Fe4S_Fe-S-bd"/>
</dbReference>
<evidence type="ECO:0000259" key="4">
    <source>
        <dbReference type="PROSITE" id="PS51379"/>
    </source>
</evidence>
<keyword evidence="2" id="KW-0408">Iron</keyword>
<dbReference type="Proteomes" id="UP000268469">
    <property type="component" value="Unassembled WGS sequence"/>
</dbReference>
<sequence length="314" mass="35689">MELRSRIRELFQKGEIGSLIGYGRGTLPLSARPIFITEGGVDQLIFDITCGVNLAKYLLRKKPIAGQKVGIICKGCDGRAIIQYLTEGQLNREDVYIIGISCPGMIDPNRVREKVRGRVVTNYQMNGEEITLSGDGFQLTLPREDLLSRSCLRCRYPSPPIYDTFIGSPKDRVEIQDEYRSVAEIESLPAAERWNYFQSEFGRCIRCYACRNSCPFCYCDVCFVDQTNPQWFGKGVELTDTIIFHLVRALHTAGRCVDCGSCERACPMGIKLTLLSKRMEREVRERFDYIPGLSVEETPPMAAYREDDPQEFIQ</sequence>
<evidence type="ECO:0000256" key="2">
    <source>
        <dbReference type="ARBA" id="ARBA00023004"/>
    </source>
</evidence>
<dbReference type="AlphaFoldDB" id="A0A660SJY6"/>
<reference evidence="5 6" key="1">
    <citation type="submission" date="2018-06" db="EMBL/GenBank/DDBJ databases">
        <title>Extensive metabolic versatility and redundancy in microbially diverse, dynamic hydrothermal sediments.</title>
        <authorList>
            <person name="Dombrowski N."/>
            <person name="Teske A."/>
            <person name="Baker B.J."/>
        </authorList>
    </citation>
    <scope>NUCLEOTIDE SEQUENCE [LARGE SCALE GENOMIC DNA]</scope>
    <source>
        <strain evidence="5">B36_G15</strain>
    </source>
</reference>
<dbReference type="InterPro" id="IPR017900">
    <property type="entry name" value="4Fe4S_Fe_S_CS"/>
</dbReference>
<feature type="domain" description="4Fe-4S ferredoxin-type" evidence="4">
    <location>
        <begin position="247"/>
        <end position="277"/>
    </location>
</feature>
<evidence type="ECO:0000313" key="6">
    <source>
        <dbReference type="Proteomes" id="UP000268469"/>
    </source>
</evidence>
<dbReference type="SUPFAM" id="SSF46548">
    <property type="entry name" value="alpha-helical ferredoxin"/>
    <property type="match status" value="1"/>
</dbReference>
<accession>A0A660SJY6</accession>
<keyword evidence="3" id="KW-0411">Iron-sulfur</keyword>
<proteinExistence type="predicted"/>
<gene>
    <name evidence="5" type="ORF">DRP53_02800</name>
</gene>
<organism evidence="5 6">
    <name type="scientific">candidate division WOR-3 bacterium</name>
    <dbReference type="NCBI Taxonomy" id="2052148"/>
    <lineage>
        <taxon>Bacteria</taxon>
        <taxon>Bacteria division WOR-3</taxon>
    </lineage>
</organism>
<evidence type="ECO:0000313" key="5">
    <source>
        <dbReference type="EMBL" id="RKX71074.1"/>
    </source>
</evidence>